<dbReference type="PANTHER" id="PTHR43827">
    <property type="entry name" value="2,5-DIKETO-D-GLUCONIC ACID REDUCTASE"/>
    <property type="match status" value="1"/>
</dbReference>
<evidence type="ECO:0000256" key="5">
    <source>
        <dbReference type="PIRSR" id="PIRSR000097-2"/>
    </source>
</evidence>
<evidence type="ECO:0000256" key="3">
    <source>
        <dbReference type="ARBA" id="ARBA00023002"/>
    </source>
</evidence>
<dbReference type="InterPro" id="IPR018170">
    <property type="entry name" value="Aldo/ket_reductase_CS"/>
</dbReference>
<dbReference type="GO" id="GO:0016616">
    <property type="term" value="F:oxidoreductase activity, acting on the CH-OH group of donors, NAD or NADP as acceptor"/>
    <property type="evidence" value="ECO:0007669"/>
    <property type="project" value="UniProtKB-ARBA"/>
</dbReference>
<reference evidence="8 9" key="1">
    <citation type="submission" date="2016-10" db="EMBL/GenBank/DDBJ databases">
        <authorList>
            <person name="de Groot N.N."/>
        </authorList>
    </citation>
    <scope>NUCLEOTIDE SEQUENCE [LARGE SCALE GENOMIC DNA]</scope>
    <source>
        <strain evidence="8 9">DSM 21741</strain>
    </source>
</reference>
<organism evidence="8 9">
    <name type="scientific">Friedmanniella luteola</name>
    <dbReference type="NCBI Taxonomy" id="546871"/>
    <lineage>
        <taxon>Bacteria</taxon>
        <taxon>Bacillati</taxon>
        <taxon>Actinomycetota</taxon>
        <taxon>Actinomycetes</taxon>
        <taxon>Propionibacteriales</taxon>
        <taxon>Nocardioidaceae</taxon>
        <taxon>Friedmanniella</taxon>
    </lineage>
</organism>
<dbReference type="FunFam" id="3.20.20.100:FF:000002">
    <property type="entry name" value="2,5-diketo-D-gluconic acid reductase A"/>
    <property type="match status" value="1"/>
</dbReference>
<gene>
    <name evidence="8" type="ORF">SAMN04488543_4144</name>
</gene>
<dbReference type="InterPro" id="IPR023210">
    <property type="entry name" value="NADP_OxRdtase_dom"/>
</dbReference>
<feature type="site" description="Lowers pKa of active site Tyr" evidence="6">
    <location>
        <position position="76"/>
    </location>
</feature>
<dbReference type="OrthoDB" id="9804790at2"/>
<feature type="active site" description="Proton donor" evidence="4">
    <location>
        <position position="51"/>
    </location>
</feature>
<evidence type="ECO:0000313" key="9">
    <source>
        <dbReference type="Proteomes" id="UP000199092"/>
    </source>
</evidence>
<dbReference type="STRING" id="546871.SAMN04488543_4144"/>
<name>A0A1H2A140_9ACTN</name>
<dbReference type="PROSITE" id="PS00798">
    <property type="entry name" value="ALDOKETO_REDUCTASE_1"/>
    <property type="match status" value="1"/>
</dbReference>
<keyword evidence="2" id="KW-0521">NADP</keyword>
<feature type="binding site" evidence="5">
    <location>
        <position position="109"/>
    </location>
    <ligand>
        <name>substrate</name>
    </ligand>
</feature>
<evidence type="ECO:0000313" key="8">
    <source>
        <dbReference type="EMBL" id="SDT39640.1"/>
    </source>
</evidence>
<dbReference type="Proteomes" id="UP000199092">
    <property type="component" value="Chromosome I"/>
</dbReference>
<evidence type="ECO:0000256" key="4">
    <source>
        <dbReference type="PIRSR" id="PIRSR000097-1"/>
    </source>
</evidence>
<dbReference type="PROSITE" id="PS00063">
    <property type="entry name" value="ALDOKETO_REDUCTASE_3"/>
    <property type="match status" value="1"/>
</dbReference>
<dbReference type="InterPro" id="IPR036812">
    <property type="entry name" value="NAD(P)_OxRdtase_dom_sf"/>
</dbReference>
<dbReference type="AlphaFoldDB" id="A0A1H2A140"/>
<evidence type="ECO:0000256" key="6">
    <source>
        <dbReference type="PIRSR" id="PIRSR000097-3"/>
    </source>
</evidence>
<dbReference type="EMBL" id="LT629749">
    <property type="protein sequence ID" value="SDT39640.1"/>
    <property type="molecule type" value="Genomic_DNA"/>
</dbReference>
<dbReference type="PROSITE" id="PS00062">
    <property type="entry name" value="ALDOKETO_REDUCTASE_2"/>
    <property type="match status" value="1"/>
</dbReference>
<dbReference type="PRINTS" id="PR00069">
    <property type="entry name" value="ALDKETRDTASE"/>
</dbReference>
<protein>
    <submittedName>
        <fullName evidence="8">2,5-diketo-D-gluconate reductase A</fullName>
    </submittedName>
</protein>
<dbReference type="InterPro" id="IPR020471">
    <property type="entry name" value="AKR"/>
</dbReference>
<evidence type="ECO:0000259" key="7">
    <source>
        <dbReference type="Pfam" id="PF00248"/>
    </source>
</evidence>
<keyword evidence="3" id="KW-0560">Oxidoreductase</keyword>
<keyword evidence="9" id="KW-1185">Reference proteome</keyword>
<sequence>MPATPTVPLRNGLALPVIGLGTWPLRGADAAAAVRTALETGYRLVDCAENYRNEDGVGQGIRDSAVPREDVVITTKFNREWHSVDGVRQAWRASTERLGVEYLDVFMVHWPNPGQDRYVEAVRGLAALLEDGSIRAVGVSNFTPAHLQRLEEEAGLVPDLNQIQLSPYAARRASQAYHREHGIVTESWSPIGGSADGLRSDPVIADIAAEVGRTPTQVVLRWHVQTGLVAVPKSADPGRIAENLDVFDFALDDEQLARVDALDRGEVDVADPETFGH</sequence>
<accession>A0A1H2A140</accession>
<proteinExistence type="inferred from homology"/>
<dbReference type="PIRSF" id="PIRSF000097">
    <property type="entry name" value="AKR"/>
    <property type="match status" value="1"/>
</dbReference>
<comment type="similarity">
    <text evidence="1">Belongs to the aldo/keto reductase family.</text>
</comment>
<dbReference type="Gene3D" id="3.20.20.100">
    <property type="entry name" value="NADP-dependent oxidoreductase domain"/>
    <property type="match status" value="1"/>
</dbReference>
<evidence type="ECO:0000256" key="2">
    <source>
        <dbReference type="ARBA" id="ARBA00022857"/>
    </source>
</evidence>
<dbReference type="PANTHER" id="PTHR43827:SF3">
    <property type="entry name" value="NADP-DEPENDENT OXIDOREDUCTASE DOMAIN-CONTAINING PROTEIN"/>
    <property type="match status" value="1"/>
</dbReference>
<dbReference type="Pfam" id="PF00248">
    <property type="entry name" value="Aldo_ket_red"/>
    <property type="match status" value="1"/>
</dbReference>
<evidence type="ECO:0000256" key="1">
    <source>
        <dbReference type="ARBA" id="ARBA00007905"/>
    </source>
</evidence>
<dbReference type="RefSeq" id="WP_091415665.1">
    <property type="nucleotide sequence ID" value="NZ_LT629749.1"/>
</dbReference>
<dbReference type="SUPFAM" id="SSF51430">
    <property type="entry name" value="NAD(P)-linked oxidoreductase"/>
    <property type="match status" value="1"/>
</dbReference>
<feature type="domain" description="NADP-dependent oxidoreductase" evidence="7">
    <location>
        <begin position="18"/>
        <end position="263"/>
    </location>
</feature>